<gene>
    <name evidence="1" type="ORF">DS421_19g658220</name>
</gene>
<dbReference type="EMBL" id="CP031001">
    <property type="protein sequence ID" value="QHN78060.1"/>
    <property type="molecule type" value="Genomic_DNA"/>
</dbReference>
<evidence type="ECO:0000313" key="1">
    <source>
        <dbReference type="EMBL" id="QHN78060.1"/>
    </source>
</evidence>
<dbReference type="Proteomes" id="UP000464620">
    <property type="component" value="Chromosome B09"/>
</dbReference>
<evidence type="ECO:0000313" key="2">
    <source>
        <dbReference type="Proteomes" id="UP000464620"/>
    </source>
</evidence>
<organism evidence="1 2">
    <name type="scientific">Arachis hypogaea</name>
    <name type="common">Peanut</name>
    <dbReference type="NCBI Taxonomy" id="3818"/>
    <lineage>
        <taxon>Eukaryota</taxon>
        <taxon>Viridiplantae</taxon>
        <taxon>Streptophyta</taxon>
        <taxon>Embryophyta</taxon>
        <taxon>Tracheophyta</taxon>
        <taxon>Spermatophyta</taxon>
        <taxon>Magnoliopsida</taxon>
        <taxon>eudicotyledons</taxon>
        <taxon>Gunneridae</taxon>
        <taxon>Pentapetalae</taxon>
        <taxon>rosids</taxon>
        <taxon>fabids</taxon>
        <taxon>Fabales</taxon>
        <taxon>Fabaceae</taxon>
        <taxon>Papilionoideae</taxon>
        <taxon>50 kb inversion clade</taxon>
        <taxon>dalbergioids sensu lato</taxon>
        <taxon>Dalbergieae</taxon>
        <taxon>Pterocarpus clade</taxon>
        <taxon>Arachis</taxon>
    </lineage>
</organism>
<sequence>MLSPLFAQKRVEEIAAVCELEELVLADLLPLGSRTGNTRDGWCAVGATSSCPSLSLPRWRARGRELAVGEGSSAVVPCEAIPTVPATVNATEAPTVIVVEGARRSCWRLPPLYLVLRGCHGRNSSPLLLEVAAGLPLNRFEDRHYSGSAVPPSIRVVETVAKVAWS</sequence>
<reference evidence="1 2" key="1">
    <citation type="submission" date="2020-01" db="EMBL/GenBank/DDBJ databases">
        <title>Genome sequence of Arachis hypogaea, cultivar Shitouqi.</title>
        <authorList>
            <person name="Zhuang W."/>
            <person name="Chen H."/>
            <person name="Varshney R."/>
            <person name="Wang D."/>
            <person name="Ming R."/>
        </authorList>
    </citation>
    <scope>NUCLEOTIDE SEQUENCE [LARGE SCALE GENOMIC DNA]</scope>
    <source>
        <tissue evidence="1">Young leaf</tissue>
    </source>
</reference>
<accession>A0A6B9V9A3</accession>
<protein>
    <submittedName>
        <fullName evidence="1">Uncharacterized protein</fullName>
    </submittedName>
</protein>
<name>A0A6B9V9A3_ARAHY</name>
<proteinExistence type="predicted"/>
<dbReference type="AlphaFoldDB" id="A0A6B9V9A3"/>